<protein>
    <submittedName>
        <fullName evidence="2">Oxysterol-binding protein-related protein 8</fullName>
    </submittedName>
</protein>
<feature type="compositionally biased region" description="Low complexity" evidence="1">
    <location>
        <begin position="1"/>
        <end position="21"/>
    </location>
</feature>
<feature type="compositionally biased region" description="Polar residues" evidence="1">
    <location>
        <begin position="27"/>
        <end position="55"/>
    </location>
</feature>
<dbReference type="Proteomes" id="UP000037510">
    <property type="component" value="Unassembled WGS sequence"/>
</dbReference>
<evidence type="ECO:0000256" key="1">
    <source>
        <dbReference type="SAM" id="MobiDB-lite"/>
    </source>
</evidence>
<evidence type="ECO:0000313" key="2">
    <source>
        <dbReference type="EMBL" id="KOB73238.1"/>
    </source>
</evidence>
<name>A0A0L7LCM0_OPEBR</name>
<feature type="region of interest" description="Disordered" evidence="1">
    <location>
        <begin position="1"/>
        <end position="73"/>
    </location>
</feature>
<sequence>MSSSPALEPSSPSTTPSSPALRAESAQFVTSSPNYIGRSSETAVGNISRPQNTALSRKESYKAQRQHYSREKKRAATALLHSIEDPAVVVLHDWLKSLGRHGAADVVPSDRAAVEEGRVLFQDLPSPGAEHMGTQGAAQRVHRYVITEQSLGRHGAADVVPSDRAAVEEGRVLFQDLPSPGAEHMGTQGAAQRVHRYVITEQSLGRHGAADVVPSDRAAVEVGRVLFQDLPSPGAEHMGTQGPHNESIGAVVQPLPTAHLIFRAPSQAAGHCWLDGLELALTCSNAMLR</sequence>
<gene>
    <name evidence="2" type="ORF">OBRU01_11018</name>
</gene>
<dbReference type="STRING" id="104452.A0A0L7LCM0"/>
<evidence type="ECO:0000313" key="3">
    <source>
        <dbReference type="Proteomes" id="UP000037510"/>
    </source>
</evidence>
<comment type="caution">
    <text evidence="2">The sequence shown here is derived from an EMBL/GenBank/DDBJ whole genome shotgun (WGS) entry which is preliminary data.</text>
</comment>
<keyword evidence="3" id="KW-1185">Reference proteome</keyword>
<organism evidence="2 3">
    <name type="scientific">Operophtera brumata</name>
    <name type="common">Winter moth</name>
    <name type="synonym">Phalaena brumata</name>
    <dbReference type="NCBI Taxonomy" id="104452"/>
    <lineage>
        <taxon>Eukaryota</taxon>
        <taxon>Metazoa</taxon>
        <taxon>Ecdysozoa</taxon>
        <taxon>Arthropoda</taxon>
        <taxon>Hexapoda</taxon>
        <taxon>Insecta</taxon>
        <taxon>Pterygota</taxon>
        <taxon>Neoptera</taxon>
        <taxon>Endopterygota</taxon>
        <taxon>Lepidoptera</taxon>
        <taxon>Glossata</taxon>
        <taxon>Ditrysia</taxon>
        <taxon>Geometroidea</taxon>
        <taxon>Geometridae</taxon>
        <taxon>Larentiinae</taxon>
        <taxon>Operophtera</taxon>
    </lineage>
</organism>
<proteinExistence type="predicted"/>
<feature type="compositionally biased region" description="Basic residues" evidence="1">
    <location>
        <begin position="64"/>
        <end position="73"/>
    </location>
</feature>
<reference evidence="2 3" key="1">
    <citation type="journal article" date="2015" name="Genome Biol. Evol.">
        <title>The genome of winter moth (Operophtera brumata) provides a genomic perspective on sexual dimorphism and phenology.</title>
        <authorList>
            <person name="Derks M.F."/>
            <person name="Smit S."/>
            <person name="Salis L."/>
            <person name="Schijlen E."/>
            <person name="Bossers A."/>
            <person name="Mateman C."/>
            <person name="Pijl A.S."/>
            <person name="de Ridder D."/>
            <person name="Groenen M.A."/>
            <person name="Visser M.E."/>
            <person name="Megens H.J."/>
        </authorList>
    </citation>
    <scope>NUCLEOTIDE SEQUENCE [LARGE SCALE GENOMIC DNA]</scope>
    <source>
        <strain evidence="2">WM2013NL</strain>
        <tissue evidence="2">Head and thorax</tissue>
    </source>
</reference>
<dbReference type="EMBL" id="JTDY01001655">
    <property type="protein sequence ID" value="KOB73238.1"/>
    <property type="molecule type" value="Genomic_DNA"/>
</dbReference>
<dbReference type="AlphaFoldDB" id="A0A0L7LCM0"/>
<accession>A0A0L7LCM0</accession>